<comment type="caution">
    <text evidence="2">The sequence shown here is derived from an EMBL/GenBank/DDBJ whole genome shotgun (WGS) entry which is preliminary data.</text>
</comment>
<dbReference type="Proteomes" id="UP000186601">
    <property type="component" value="Unassembled WGS sequence"/>
</dbReference>
<feature type="region of interest" description="Disordered" evidence="1">
    <location>
        <begin position="442"/>
        <end position="465"/>
    </location>
</feature>
<dbReference type="AlphaFoldDB" id="A0A2R6RZQ2"/>
<accession>A0A2R6RZQ2</accession>
<evidence type="ECO:0000313" key="3">
    <source>
        <dbReference type="Proteomes" id="UP000186601"/>
    </source>
</evidence>
<name>A0A2R6RZQ2_9APHY</name>
<feature type="compositionally biased region" description="Polar residues" evidence="1">
    <location>
        <begin position="78"/>
        <end position="97"/>
    </location>
</feature>
<dbReference type="OrthoDB" id="2804425at2759"/>
<dbReference type="EMBL" id="MLYV02000123">
    <property type="protein sequence ID" value="PSS35500.1"/>
    <property type="molecule type" value="Genomic_DNA"/>
</dbReference>
<feature type="compositionally biased region" description="Low complexity" evidence="1">
    <location>
        <begin position="17"/>
        <end position="32"/>
    </location>
</feature>
<reference evidence="2 3" key="1">
    <citation type="submission" date="2018-02" db="EMBL/GenBank/DDBJ databases">
        <title>Genome sequence of the basidiomycete white-rot fungus Phlebia centrifuga.</title>
        <authorList>
            <person name="Granchi Z."/>
            <person name="Peng M."/>
            <person name="de Vries R.P."/>
            <person name="Hilden K."/>
            <person name="Makela M.R."/>
            <person name="Grigoriev I."/>
            <person name="Riley R."/>
        </authorList>
    </citation>
    <scope>NUCLEOTIDE SEQUENCE [LARGE SCALE GENOMIC DNA]</scope>
    <source>
        <strain evidence="2 3">FBCC195</strain>
    </source>
</reference>
<evidence type="ECO:0000313" key="2">
    <source>
        <dbReference type="EMBL" id="PSS35500.1"/>
    </source>
</evidence>
<keyword evidence="3" id="KW-1185">Reference proteome</keyword>
<feature type="compositionally biased region" description="Polar residues" evidence="1">
    <location>
        <begin position="48"/>
        <end position="67"/>
    </location>
</feature>
<organism evidence="2 3">
    <name type="scientific">Hermanssonia centrifuga</name>
    <dbReference type="NCBI Taxonomy" id="98765"/>
    <lineage>
        <taxon>Eukaryota</taxon>
        <taxon>Fungi</taxon>
        <taxon>Dikarya</taxon>
        <taxon>Basidiomycota</taxon>
        <taxon>Agaricomycotina</taxon>
        <taxon>Agaricomycetes</taxon>
        <taxon>Polyporales</taxon>
        <taxon>Meruliaceae</taxon>
        <taxon>Hermanssonia</taxon>
    </lineage>
</organism>
<sequence>MDSPATTTPRITRSRATDSTTSATAHATATAAVPDANGHDEGVVAMGNMSNAPNADTEAQPQRTVTLLQEKERAISGAPNTPKSTKVLSLTSPKTPGSQSHTPLSPPSTPVSTATGTTSNWQLKMQDLRERLIQSGFYLGDPDLVVEKELKWLRFKKMSILCTASSALKYDEDYAAYKKDITNLDAPSAPAAAVLSGIFCVDEDSFYMTADGNWNPQKDFGGLEGSRATCLLGPTAETVWKADYPLIMANVKKLLNMGRCGDGRPIKGIFGETDDKRTMLKLRHVLFHVKDEDTMADATDGANSDDYDFEPDFFVNEEARLKAVEDARLRDVLKKKREEEFKIEGWPVRRKQAKTAIVALTKTHSVTPLPAFKMLGEHICPSTYEARLKGADVGVHFNLLHWPIGNLKNPTSLSDTFVCDLANMRVYIPPLENMVTPSKREWQKDIYTPSPSPSKSDTFIHPSEV</sequence>
<evidence type="ECO:0000256" key="1">
    <source>
        <dbReference type="SAM" id="MobiDB-lite"/>
    </source>
</evidence>
<protein>
    <submittedName>
        <fullName evidence="2">Uncharacterized protein</fullName>
    </submittedName>
</protein>
<gene>
    <name evidence="2" type="ORF">PHLCEN_2v1546</name>
</gene>
<feature type="region of interest" description="Disordered" evidence="1">
    <location>
        <begin position="1"/>
        <end position="118"/>
    </location>
</feature>
<proteinExistence type="predicted"/>